<protein>
    <submittedName>
        <fullName evidence="2">Uncharacterized protein</fullName>
    </submittedName>
</protein>
<name>A0A1J8Q968_9AGAM</name>
<dbReference type="EMBL" id="LVVM01002519">
    <property type="protein sequence ID" value="OJA16507.1"/>
    <property type="molecule type" value="Genomic_DNA"/>
</dbReference>
<dbReference type="OrthoDB" id="5399569at2759"/>
<dbReference type="InterPro" id="IPR050812">
    <property type="entry name" value="Preph/Arog_dehydrog"/>
</dbReference>
<dbReference type="GO" id="GO:0070403">
    <property type="term" value="F:NAD+ binding"/>
    <property type="evidence" value="ECO:0007669"/>
    <property type="project" value="TreeGrafter"/>
</dbReference>
<reference evidence="2 3" key="1">
    <citation type="submission" date="2016-03" db="EMBL/GenBank/DDBJ databases">
        <title>Comparative genomics of the ectomycorrhizal sister species Rhizopogon vinicolor and Rhizopogon vesiculosus (Basidiomycota: Boletales) reveals a divergence of the mating type B locus.</title>
        <authorList>
            <person name="Mujic A.B."/>
            <person name="Kuo A."/>
            <person name="Tritt A."/>
            <person name="Lipzen A."/>
            <person name="Chen C."/>
            <person name="Johnson J."/>
            <person name="Sharma A."/>
            <person name="Barry K."/>
            <person name="Grigoriev I.V."/>
            <person name="Spatafora J.W."/>
        </authorList>
    </citation>
    <scope>NUCLEOTIDE SEQUENCE [LARGE SCALE GENOMIC DNA]</scope>
    <source>
        <strain evidence="2 3">AM-OR11-056</strain>
    </source>
</reference>
<keyword evidence="1" id="KW-0560">Oxidoreductase</keyword>
<accession>A0A1J8Q968</accession>
<comment type="caution">
    <text evidence="2">The sequence shown here is derived from an EMBL/GenBank/DDBJ whole genome shotgun (WGS) entry which is preliminary data.</text>
</comment>
<evidence type="ECO:0000313" key="2">
    <source>
        <dbReference type="EMBL" id="OJA16507.1"/>
    </source>
</evidence>
<dbReference type="GO" id="GO:0006571">
    <property type="term" value="P:tyrosine biosynthetic process"/>
    <property type="evidence" value="ECO:0007669"/>
    <property type="project" value="TreeGrafter"/>
</dbReference>
<keyword evidence="3" id="KW-1185">Reference proteome</keyword>
<gene>
    <name evidence="2" type="ORF">AZE42_10055</name>
</gene>
<dbReference type="Proteomes" id="UP000183567">
    <property type="component" value="Unassembled WGS sequence"/>
</dbReference>
<evidence type="ECO:0000256" key="1">
    <source>
        <dbReference type="ARBA" id="ARBA00023002"/>
    </source>
</evidence>
<dbReference type="GO" id="GO:0008977">
    <property type="term" value="F:prephenate dehydrogenase (NAD+) activity"/>
    <property type="evidence" value="ECO:0007669"/>
    <property type="project" value="TreeGrafter"/>
</dbReference>
<proteinExistence type="predicted"/>
<sequence length="61" mass="6728">MWFLSQIGAIVSGQTSVKAPEKDVFEKYLPQDVDIVPPHPLHSPTVSSEGQPLVISLPFRL</sequence>
<dbReference type="PANTHER" id="PTHR21363">
    <property type="entry name" value="PREPHENATE DEHYDROGENASE"/>
    <property type="match status" value="1"/>
</dbReference>
<organism evidence="2 3">
    <name type="scientific">Rhizopogon vesiculosus</name>
    <dbReference type="NCBI Taxonomy" id="180088"/>
    <lineage>
        <taxon>Eukaryota</taxon>
        <taxon>Fungi</taxon>
        <taxon>Dikarya</taxon>
        <taxon>Basidiomycota</taxon>
        <taxon>Agaricomycotina</taxon>
        <taxon>Agaricomycetes</taxon>
        <taxon>Agaricomycetidae</taxon>
        <taxon>Boletales</taxon>
        <taxon>Suillineae</taxon>
        <taxon>Rhizopogonaceae</taxon>
        <taxon>Rhizopogon</taxon>
    </lineage>
</organism>
<dbReference type="STRING" id="180088.A0A1J8Q968"/>
<evidence type="ECO:0000313" key="3">
    <source>
        <dbReference type="Proteomes" id="UP000183567"/>
    </source>
</evidence>
<dbReference type="PANTHER" id="PTHR21363:SF0">
    <property type="entry name" value="PREPHENATE DEHYDROGENASE [NADP(+)]"/>
    <property type="match status" value="1"/>
</dbReference>
<dbReference type="AlphaFoldDB" id="A0A1J8Q968"/>